<dbReference type="EMBL" id="JAOBTW010000007">
    <property type="protein sequence ID" value="MDZ7281814.1"/>
    <property type="molecule type" value="Genomic_DNA"/>
</dbReference>
<feature type="transmembrane region" description="Helical" evidence="1">
    <location>
        <begin position="54"/>
        <end position="72"/>
    </location>
</feature>
<reference evidence="3" key="1">
    <citation type="submission" date="2023-07" db="EMBL/GenBank/DDBJ databases">
        <title>Whole genome sequence analysis of rice epiphytic Sphingomonas sanguinis OsEp_Plm_15B2.</title>
        <authorList>
            <person name="Sahu K.P."/>
            <person name="Asharani P."/>
            <person name="Reddy B."/>
            <person name="Kumar A."/>
        </authorList>
    </citation>
    <scope>NUCLEOTIDE SEQUENCE [LARGE SCALE GENOMIC DNA]</scope>
    <source>
        <strain evidence="3">OsEp_Plm_15B2</strain>
    </source>
</reference>
<evidence type="ECO:0000313" key="3">
    <source>
        <dbReference type="Proteomes" id="UP001292182"/>
    </source>
</evidence>
<keyword evidence="1" id="KW-0472">Membrane</keyword>
<evidence type="ECO:0000313" key="2">
    <source>
        <dbReference type="EMBL" id="MDZ7281814.1"/>
    </source>
</evidence>
<proteinExistence type="predicted"/>
<name>A0ABU5LPF6_9SPHN</name>
<sequence>MTAHKMMSEVAPSTDVRDAALDTIEAGADVRLVVDQPEPPVPFDERAVQLLSRLAGPITLGVGVAVVASLIWG</sequence>
<accession>A0ABU5LPF6</accession>
<dbReference type="RefSeq" id="WP_322539035.1">
    <property type="nucleotide sequence ID" value="NZ_JAOBTW010000007.1"/>
</dbReference>
<comment type="caution">
    <text evidence="2">The sequence shown here is derived from an EMBL/GenBank/DDBJ whole genome shotgun (WGS) entry which is preliminary data.</text>
</comment>
<keyword evidence="1" id="KW-1133">Transmembrane helix</keyword>
<keyword evidence="1" id="KW-0812">Transmembrane</keyword>
<dbReference type="Proteomes" id="UP001292182">
    <property type="component" value="Unassembled WGS sequence"/>
</dbReference>
<protein>
    <submittedName>
        <fullName evidence="2">Uncharacterized protein</fullName>
    </submittedName>
</protein>
<gene>
    <name evidence="2" type="ORF">N4G62_07220</name>
</gene>
<evidence type="ECO:0000256" key="1">
    <source>
        <dbReference type="SAM" id="Phobius"/>
    </source>
</evidence>
<keyword evidence="3" id="KW-1185">Reference proteome</keyword>
<organism evidence="2 3">
    <name type="scientific">Sphingomonas sanguinis</name>
    <dbReference type="NCBI Taxonomy" id="33051"/>
    <lineage>
        <taxon>Bacteria</taxon>
        <taxon>Pseudomonadati</taxon>
        <taxon>Pseudomonadota</taxon>
        <taxon>Alphaproteobacteria</taxon>
        <taxon>Sphingomonadales</taxon>
        <taxon>Sphingomonadaceae</taxon>
        <taxon>Sphingomonas</taxon>
    </lineage>
</organism>